<dbReference type="Pfam" id="PF00296">
    <property type="entry name" value="Bac_luciferase"/>
    <property type="match status" value="1"/>
</dbReference>
<dbReference type="InterPro" id="IPR011251">
    <property type="entry name" value="Luciferase-like_dom"/>
</dbReference>
<dbReference type="PANTHER" id="PTHR30011:SF16">
    <property type="entry name" value="C2H2 FINGER DOMAIN TRANSCRIPTION FACTOR (EUROFUNG)-RELATED"/>
    <property type="match status" value="1"/>
</dbReference>
<keyword evidence="1 6" id="KW-0285">Flavoprotein</keyword>
<dbReference type="Proteomes" id="UP000033163">
    <property type="component" value="Chromosome I"/>
</dbReference>
<sequence length="453" mass="51232">MKQIHLGIFDINTPNQMTQGLWAHPENQSYRYKELSFWIELAQTLERGMFDFMFFADSYGYPNHKRELTFREAVYTPSGDPMLLIPALAAVTKHLAFVTTASPVYELTFPNARRFSTLDHLTNGRIGWNVVATGGASGAEAFGRPGVLPHDERYEQAEEFMEVSYRLLEGSWQDDAVSADKEHRYYADADKVHIVKHQGKYYEMTASHACEPSIQRTPVLFQAGSSERGRAFAAKHAEGVFLKAPTVEALRAQVQDIRSRAAAYGRLPEQIKIFTGLSAVVGQTAQEALDKLESYRRYASREAALLTYENSTGIDLTAMDPDAPFIGVQTEQGRTHTERYTKHSGSVQTVREVMDNFTGKEFRGITVAGTAGEIADQMQYWVEESGIDGFNLERYTLPGNHREFVDYVVPELQARGMFRRHYEETTLRERLFGQGKQRLPDTHPGAAFRQVTK</sequence>
<comment type="similarity">
    <text evidence="5">Belongs to the NtaA/SnaA/DszA monooxygenase family.</text>
</comment>
<dbReference type="GO" id="GO:0018633">
    <property type="term" value="F:dimethyl sulfide monooxygenase activity"/>
    <property type="evidence" value="ECO:0007669"/>
    <property type="project" value="UniProtKB-EC"/>
</dbReference>
<evidence type="ECO:0000256" key="2">
    <source>
        <dbReference type="ARBA" id="ARBA00022643"/>
    </source>
</evidence>
<feature type="binding site" evidence="6">
    <location>
        <position position="100"/>
    </location>
    <ligand>
        <name>FMN</name>
        <dbReference type="ChEBI" id="CHEBI:58210"/>
    </ligand>
</feature>
<dbReference type="RefSeq" id="WP_231869910.1">
    <property type="nucleotide sequence ID" value="NZ_LN831776.1"/>
</dbReference>
<feature type="binding site" evidence="6">
    <location>
        <position position="57"/>
    </location>
    <ligand>
        <name>FMN</name>
        <dbReference type="ChEBI" id="CHEBI:58210"/>
    </ligand>
</feature>
<feature type="domain" description="Luciferase-like" evidence="7">
    <location>
        <begin position="26"/>
        <end position="388"/>
    </location>
</feature>
<feature type="binding site" evidence="6">
    <location>
        <position position="150"/>
    </location>
    <ligand>
        <name>FMN</name>
        <dbReference type="ChEBI" id="CHEBI:58210"/>
    </ligand>
</feature>
<dbReference type="PANTHER" id="PTHR30011">
    <property type="entry name" value="ALKANESULFONATE MONOOXYGENASE-RELATED"/>
    <property type="match status" value="1"/>
</dbReference>
<feature type="binding site" evidence="6">
    <location>
        <position position="154"/>
    </location>
    <ligand>
        <name>FMN</name>
        <dbReference type="ChEBI" id="CHEBI:58210"/>
    </ligand>
</feature>
<evidence type="ECO:0000256" key="4">
    <source>
        <dbReference type="ARBA" id="ARBA00023033"/>
    </source>
</evidence>
<evidence type="ECO:0000256" key="6">
    <source>
        <dbReference type="PIRSR" id="PIRSR000337-1"/>
    </source>
</evidence>
<dbReference type="HOGENOM" id="CLU_022256_0_0_9"/>
<dbReference type="KEGG" id="pri:PRIO_3213"/>
<evidence type="ECO:0000259" key="7">
    <source>
        <dbReference type="Pfam" id="PF00296"/>
    </source>
</evidence>
<dbReference type="InterPro" id="IPR051260">
    <property type="entry name" value="Diverse_substr_monoxygenases"/>
</dbReference>
<feature type="binding site" evidence="6">
    <location>
        <position position="226"/>
    </location>
    <ligand>
        <name>FMN</name>
        <dbReference type="ChEBI" id="CHEBI:58210"/>
    </ligand>
</feature>
<dbReference type="Gene3D" id="3.20.20.30">
    <property type="entry name" value="Luciferase-like domain"/>
    <property type="match status" value="1"/>
</dbReference>
<organism evidence="8 9">
    <name type="scientific">Paenibacillus riograndensis SBR5</name>
    <dbReference type="NCBI Taxonomy" id="1073571"/>
    <lineage>
        <taxon>Bacteria</taxon>
        <taxon>Bacillati</taxon>
        <taxon>Bacillota</taxon>
        <taxon>Bacilli</taxon>
        <taxon>Bacillales</taxon>
        <taxon>Paenibacillaceae</taxon>
        <taxon>Paenibacillus</taxon>
        <taxon>Paenibacillus sonchi group</taxon>
    </lineage>
</organism>
<gene>
    <name evidence="8" type="primary">dmoA1</name>
    <name evidence="8" type="ORF">PRIO_3213</name>
</gene>
<proteinExistence type="inferred from homology"/>
<reference evidence="9" key="1">
    <citation type="submission" date="2015-03" db="EMBL/GenBank/DDBJ databases">
        <authorList>
            <person name="Wibberg D."/>
        </authorList>
    </citation>
    <scope>NUCLEOTIDE SEQUENCE [LARGE SCALE GENOMIC DNA]</scope>
</reference>
<dbReference type="EMBL" id="LN831776">
    <property type="protein sequence ID" value="CQR55616.1"/>
    <property type="molecule type" value="Genomic_DNA"/>
</dbReference>
<dbReference type="InterPro" id="IPR016215">
    <property type="entry name" value="NTA_MOA"/>
</dbReference>
<dbReference type="PIRSF" id="PIRSF000337">
    <property type="entry name" value="NTA_MOA"/>
    <property type="match status" value="1"/>
</dbReference>
<evidence type="ECO:0000256" key="5">
    <source>
        <dbReference type="ARBA" id="ARBA00033748"/>
    </source>
</evidence>
<dbReference type="SUPFAM" id="SSF51679">
    <property type="entry name" value="Bacterial luciferase-like"/>
    <property type="match status" value="1"/>
</dbReference>
<evidence type="ECO:0000313" key="8">
    <source>
        <dbReference type="EMBL" id="CQR55616.1"/>
    </source>
</evidence>
<keyword evidence="3 8" id="KW-0560">Oxidoreductase</keyword>
<accession>A0A0E4HDU0</accession>
<keyword evidence="2 6" id="KW-0288">FMN</keyword>
<evidence type="ECO:0000256" key="3">
    <source>
        <dbReference type="ARBA" id="ARBA00023002"/>
    </source>
</evidence>
<evidence type="ECO:0000313" key="9">
    <source>
        <dbReference type="Proteomes" id="UP000033163"/>
    </source>
</evidence>
<evidence type="ECO:0000256" key="1">
    <source>
        <dbReference type="ARBA" id="ARBA00022630"/>
    </source>
</evidence>
<dbReference type="AlphaFoldDB" id="A0A0E4HDU0"/>
<keyword evidence="4 8" id="KW-0503">Monooxygenase</keyword>
<name>A0A0E4HDU0_9BACL</name>
<dbReference type="PATRIC" id="fig|1073571.4.peg.3431"/>
<protein>
    <submittedName>
        <fullName evidence="8">Dimethyl-sulfide monooxygenase</fullName>
        <ecNumber evidence="8">1.14.13.131</ecNumber>
    </submittedName>
</protein>
<feature type="binding site" evidence="6">
    <location>
        <position position="225"/>
    </location>
    <ligand>
        <name>FMN</name>
        <dbReference type="ChEBI" id="CHEBI:58210"/>
    </ligand>
</feature>
<dbReference type="NCBIfam" id="TIGR03860">
    <property type="entry name" value="FMN_nitrolo"/>
    <property type="match status" value="1"/>
</dbReference>
<dbReference type="EC" id="1.14.13.131" evidence="8"/>
<dbReference type="InterPro" id="IPR036661">
    <property type="entry name" value="Luciferase-like_sf"/>
</dbReference>